<dbReference type="Proteomes" id="UP000632289">
    <property type="component" value="Unassembled WGS sequence"/>
</dbReference>
<comment type="caution">
    <text evidence="2">The sequence shown here is derived from an EMBL/GenBank/DDBJ whole genome shotgun (WGS) entry which is preliminary data.</text>
</comment>
<dbReference type="EMBL" id="JACXYU010000017">
    <property type="protein sequence ID" value="MBD3934529.1"/>
    <property type="molecule type" value="Genomic_DNA"/>
</dbReference>
<dbReference type="PROSITE" id="PS50943">
    <property type="entry name" value="HTH_CROC1"/>
    <property type="match status" value="1"/>
</dbReference>
<proteinExistence type="predicted"/>
<evidence type="ECO:0000259" key="1">
    <source>
        <dbReference type="PROSITE" id="PS50943"/>
    </source>
</evidence>
<dbReference type="InterPro" id="IPR001387">
    <property type="entry name" value="Cro/C1-type_HTH"/>
</dbReference>
<dbReference type="InterPro" id="IPR043917">
    <property type="entry name" value="DUF5753"/>
</dbReference>
<dbReference type="Gene3D" id="1.10.260.40">
    <property type="entry name" value="lambda repressor-like DNA-binding domains"/>
    <property type="match status" value="1"/>
</dbReference>
<sequence length="274" mass="30162">MSSENFSGPLSPLERFGADVRRVRLGRKLTQKQLGKATGYSESYVSQVESGKLLPSKKFASGCDRAFGTNGLFSGMLHHLEEGDHPAQFVPYVQLEQKALQVLDFSATAIMGLLQTEEYARAIFRAGHPHESDEVIHGKVTARLRRREVLNRTLPPKLWVVLHEACLRTEVGGRSVMAAQLEHLVRSAAMPGTDIQVIPYAAGAAAAHSGPFVLLTFEDEPAVLYAGDPQGGRLYRNGSTVAINLQHYDRLRAHALPPDESLAFIETVCREYMP</sequence>
<dbReference type="Pfam" id="PF19054">
    <property type="entry name" value="DUF5753"/>
    <property type="match status" value="1"/>
</dbReference>
<accession>A0A927IF92</accession>
<organism evidence="2 3">
    <name type="scientific">Streptomyces chumphonensis</name>
    <dbReference type="NCBI Taxonomy" id="1214925"/>
    <lineage>
        <taxon>Bacteria</taxon>
        <taxon>Bacillati</taxon>
        <taxon>Actinomycetota</taxon>
        <taxon>Actinomycetes</taxon>
        <taxon>Kitasatosporales</taxon>
        <taxon>Streptomycetaceae</taxon>
        <taxon>Streptomyces</taxon>
    </lineage>
</organism>
<feature type="domain" description="HTH cro/C1-type" evidence="1">
    <location>
        <begin position="20"/>
        <end position="56"/>
    </location>
</feature>
<evidence type="ECO:0000313" key="3">
    <source>
        <dbReference type="Proteomes" id="UP000632289"/>
    </source>
</evidence>
<dbReference type="SMART" id="SM00530">
    <property type="entry name" value="HTH_XRE"/>
    <property type="match status" value="1"/>
</dbReference>
<dbReference type="CDD" id="cd00093">
    <property type="entry name" value="HTH_XRE"/>
    <property type="match status" value="1"/>
</dbReference>
<dbReference type="SUPFAM" id="SSF47413">
    <property type="entry name" value="lambda repressor-like DNA-binding domains"/>
    <property type="match status" value="1"/>
</dbReference>
<gene>
    <name evidence="2" type="ORF">IF129_23560</name>
</gene>
<dbReference type="AlphaFoldDB" id="A0A927IF92"/>
<dbReference type="Pfam" id="PF13560">
    <property type="entry name" value="HTH_31"/>
    <property type="match status" value="1"/>
</dbReference>
<protein>
    <submittedName>
        <fullName evidence="2">Helix-turn-helix transcriptional regulator</fullName>
    </submittedName>
</protein>
<keyword evidence="3" id="KW-1185">Reference proteome</keyword>
<dbReference type="InterPro" id="IPR010982">
    <property type="entry name" value="Lambda_DNA-bd_dom_sf"/>
</dbReference>
<evidence type="ECO:0000313" key="2">
    <source>
        <dbReference type="EMBL" id="MBD3934529.1"/>
    </source>
</evidence>
<name>A0A927IF92_9ACTN</name>
<dbReference type="GO" id="GO:0003677">
    <property type="term" value="F:DNA binding"/>
    <property type="evidence" value="ECO:0007669"/>
    <property type="project" value="InterPro"/>
</dbReference>
<dbReference type="RefSeq" id="WP_191211820.1">
    <property type="nucleotide sequence ID" value="NZ_JACXYU010000017.1"/>
</dbReference>
<reference evidence="2" key="1">
    <citation type="submission" date="2020-09" db="EMBL/GenBank/DDBJ databases">
        <title>Secondary metabolite and genome analysis of marine Streptomyces chumphonensis KK1-2T.</title>
        <authorList>
            <person name="Phongsopitanun W."/>
            <person name="Kanchanasin P."/>
            <person name="Pittayakhajonwut P."/>
            <person name="Suwanborirux K."/>
            <person name="Tanasupawat S."/>
        </authorList>
    </citation>
    <scope>NUCLEOTIDE SEQUENCE</scope>
    <source>
        <strain evidence="2">KK1-2</strain>
    </source>
</reference>